<accession>A0A6J4U6V2</accession>
<gene>
    <name evidence="2" type="ORF">AVDCRST_MAG87-56</name>
</gene>
<feature type="non-terminal residue" evidence="2">
    <location>
        <position position="100"/>
    </location>
</feature>
<sequence>MAGAMVLPIGSGVTGPGFPRWLVTQVKIGRLTFPRWRRRGLAHRQDRLRLLCPEGGWRPWPGNSSAGAGRETSRFGGHAVVGSDHDVDADPVARSHEVPI</sequence>
<evidence type="ECO:0000313" key="2">
    <source>
        <dbReference type="EMBL" id="CAA9540631.1"/>
    </source>
</evidence>
<feature type="compositionally biased region" description="Basic and acidic residues" evidence="1">
    <location>
        <begin position="83"/>
        <end position="100"/>
    </location>
</feature>
<name>A0A6J4U6V2_9BACT</name>
<dbReference type="EMBL" id="CADCWJ010000021">
    <property type="protein sequence ID" value="CAA9540631.1"/>
    <property type="molecule type" value="Genomic_DNA"/>
</dbReference>
<reference evidence="2" key="1">
    <citation type="submission" date="2020-02" db="EMBL/GenBank/DDBJ databases">
        <authorList>
            <person name="Meier V. D."/>
        </authorList>
    </citation>
    <scope>NUCLEOTIDE SEQUENCE</scope>
    <source>
        <strain evidence="2">AVDCRST_MAG87</strain>
    </source>
</reference>
<organism evidence="2">
    <name type="scientific">uncultured Thermomicrobiales bacterium</name>
    <dbReference type="NCBI Taxonomy" id="1645740"/>
    <lineage>
        <taxon>Bacteria</taxon>
        <taxon>Pseudomonadati</taxon>
        <taxon>Thermomicrobiota</taxon>
        <taxon>Thermomicrobia</taxon>
        <taxon>Thermomicrobiales</taxon>
        <taxon>environmental samples</taxon>
    </lineage>
</organism>
<feature type="region of interest" description="Disordered" evidence="1">
    <location>
        <begin position="59"/>
        <end position="100"/>
    </location>
</feature>
<proteinExistence type="predicted"/>
<protein>
    <submittedName>
        <fullName evidence="2">Uncharacterized protein</fullName>
    </submittedName>
</protein>
<dbReference type="AlphaFoldDB" id="A0A6J4U6V2"/>
<evidence type="ECO:0000256" key="1">
    <source>
        <dbReference type="SAM" id="MobiDB-lite"/>
    </source>
</evidence>